<evidence type="ECO:0008006" key="4">
    <source>
        <dbReference type="Google" id="ProtNLM"/>
    </source>
</evidence>
<name>A0A136A4N6_9ALTE</name>
<evidence type="ECO:0000313" key="3">
    <source>
        <dbReference type="Proteomes" id="UP000070299"/>
    </source>
</evidence>
<keyword evidence="1" id="KW-1133">Transmembrane helix</keyword>
<dbReference type="InterPro" id="IPR021313">
    <property type="entry name" value="DUF2909"/>
</dbReference>
<evidence type="ECO:0000313" key="2">
    <source>
        <dbReference type="EMBL" id="KXI30166.1"/>
    </source>
</evidence>
<dbReference type="Pfam" id="PF11137">
    <property type="entry name" value="DUF2909"/>
    <property type="match status" value="1"/>
</dbReference>
<organism evidence="2 3">
    <name type="scientific">Paraglaciecola hydrolytica</name>
    <dbReference type="NCBI Taxonomy" id="1799789"/>
    <lineage>
        <taxon>Bacteria</taxon>
        <taxon>Pseudomonadati</taxon>
        <taxon>Pseudomonadota</taxon>
        <taxon>Gammaproteobacteria</taxon>
        <taxon>Alteromonadales</taxon>
        <taxon>Alteromonadaceae</taxon>
        <taxon>Paraglaciecola</taxon>
    </lineage>
</organism>
<feature type="transmembrane region" description="Helical" evidence="1">
    <location>
        <begin position="6"/>
        <end position="24"/>
    </location>
</feature>
<gene>
    <name evidence="2" type="ORF">AX660_09250</name>
</gene>
<dbReference type="AlphaFoldDB" id="A0A136A4N6"/>
<reference evidence="3" key="1">
    <citation type="submission" date="2016-02" db="EMBL/GenBank/DDBJ databases">
        <authorList>
            <person name="Schultz-Johansen M."/>
            <person name="Glaring M.A."/>
            <person name="Bech P.K."/>
            <person name="Stougaard P."/>
        </authorList>
    </citation>
    <scope>NUCLEOTIDE SEQUENCE [LARGE SCALE GENOMIC DNA]</scope>
    <source>
        <strain evidence="3">S66</strain>
    </source>
</reference>
<protein>
    <recommendedName>
        <fullName evidence="4">DUF2909 domain-containing protein</fullName>
    </recommendedName>
</protein>
<dbReference type="STRING" id="1799789.AX660_09250"/>
<accession>A0A136A4N6</accession>
<sequence length="70" mass="7787">MLLVKILIGGLIVFMVFNLFKAMMVMLKDDPNRPPMSQYIGRRVIVSAIIIGLIVLAMATGLITPNPRPY</sequence>
<dbReference type="Proteomes" id="UP000070299">
    <property type="component" value="Unassembled WGS sequence"/>
</dbReference>
<keyword evidence="1" id="KW-0812">Transmembrane</keyword>
<evidence type="ECO:0000256" key="1">
    <source>
        <dbReference type="SAM" id="Phobius"/>
    </source>
</evidence>
<keyword evidence="3" id="KW-1185">Reference proteome</keyword>
<dbReference type="OrthoDB" id="5706633at2"/>
<comment type="caution">
    <text evidence="2">The sequence shown here is derived from an EMBL/GenBank/DDBJ whole genome shotgun (WGS) entry which is preliminary data.</text>
</comment>
<dbReference type="EMBL" id="LSNE01000003">
    <property type="protein sequence ID" value="KXI30166.1"/>
    <property type="molecule type" value="Genomic_DNA"/>
</dbReference>
<dbReference type="RefSeq" id="WP_068374084.1">
    <property type="nucleotide sequence ID" value="NZ_LSNE01000003.1"/>
</dbReference>
<feature type="transmembrane region" description="Helical" evidence="1">
    <location>
        <begin position="44"/>
        <end position="64"/>
    </location>
</feature>
<keyword evidence="1" id="KW-0472">Membrane</keyword>
<proteinExistence type="predicted"/>